<organism evidence="1 2">
    <name type="scientific">Floridaenema aerugineum BLCC-F46</name>
    <dbReference type="NCBI Taxonomy" id="3153654"/>
    <lineage>
        <taxon>Bacteria</taxon>
        <taxon>Bacillati</taxon>
        <taxon>Cyanobacteriota</taxon>
        <taxon>Cyanophyceae</taxon>
        <taxon>Oscillatoriophycideae</taxon>
        <taxon>Aerosakkonematales</taxon>
        <taxon>Aerosakkonemataceae</taxon>
        <taxon>Floridanema</taxon>
        <taxon>Floridanema aerugineum</taxon>
    </lineage>
</organism>
<reference evidence="1 2" key="1">
    <citation type="submission" date="2024-09" db="EMBL/GenBank/DDBJ databases">
        <title>Floridaenema gen nov. (Aerosakkonemataceae, Aerosakkonematales ord. nov., Cyanobacteria) from benthic tropical and subtropical fresh waters, with the description of four new species.</title>
        <authorList>
            <person name="Moretto J.A."/>
            <person name="Berthold D.E."/>
            <person name="Lefler F.W."/>
            <person name="Huang I.-S."/>
            <person name="Laughinghouse H. IV."/>
        </authorList>
    </citation>
    <scope>NUCLEOTIDE SEQUENCE [LARGE SCALE GENOMIC DNA]</scope>
    <source>
        <strain evidence="1 2">BLCC-F46</strain>
    </source>
</reference>
<protein>
    <submittedName>
        <fullName evidence="1">Uncharacterized protein</fullName>
    </submittedName>
</protein>
<evidence type="ECO:0000313" key="1">
    <source>
        <dbReference type="EMBL" id="MFB2878696.1"/>
    </source>
</evidence>
<dbReference type="Proteomes" id="UP001576774">
    <property type="component" value="Unassembled WGS sequence"/>
</dbReference>
<comment type="caution">
    <text evidence="1">The sequence shown here is derived from an EMBL/GenBank/DDBJ whole genome shotgun (WGS) entry which is preliminary data.</text>
</comment>
<keyword evidence="2" id="KW-1185">Reference proteome</keyword>
<dbReference type="RefSeq" id="WP_413271760.1">
    <property type="nucleotide sequence ID" value="NZ_JBHFNQ010000135.1"/>
</dbReference>
<sequence length="161" mass="19204">MTRKSCPQNFNCLEMGAPKGRKCQNSDFCLEVLRLGGNQELPYYVETEKDKTTSSPRYVALVVKRQYDENRRSFFENLGWACAVDLPYRMYFYKKENLPIMEVHTFYSIDCGSDGFWAEAEKLPNTYFEWVAGRLSSCFSEYVKKRKEIKDNQDWYYSRYR</sequence>
<name>A0ABV4X8S3_9CYAN</name>
<gene>
    <name evidence="1" type="ORF">ACE1CC_17745</name>
</gene>
<accession>A0ABV4X8S3</accession>
<evidence type="ECO:0000313" key="2">
    <source>
        <dbReference type="Proteomes" id="UP001576774"/>
    </source>
</evidence>
<proteinExistence type="predicted"/>
<dbReference type="EMBL" id="JBHFNQ010000135">
    <property type="protein sequence ID" value="MFB2878696.1"/>
    <property type="molecule type" value="Genomic_DNA"/>
</dbReference>